<evidence type="ECO:0000256" key="3">
    <source>
        <dbReference type="ARBA" id="ARBA00022603"/>
    </source>
</evidence>
<dbReference type="GO" id="GO:0003690">
    <property type="term" value="F:double-stranded DNA binding"/>
    <property type="evidence" value="ECO:0000318"/>
    <property type="project" value="GO_Central"/>
</dbReference>
<evidence type="ECO:0000313" key="13">
    <source>
        <dbReference type="Proteomes" id="UP000008783"/>
    </source>
</evidence>
<dbReference type="STRING" id="418459.E3K7G6"/>
<dbReference type="OrthoDB" id="308383at2759"/>
<keyword evidence="3" id="KW-0489">Methyltransferase</keyword>
<gene>
    <name evidence="12" type="ORF">PGTG_06426</name>
</gene>
<feature type="compositionally biased region" description="Polar residues" evidence="8">
    <location>
        <begin position="392"/>
        <end position="418"/>
    </location>
</feature>
<dbReference type="PANTHER" id="PTHR46223:SF3">
    <property type="entry name" value="HISTONE-LYSINE N-METHYLTRANSFERASE SET-23"/>
    <property type="match status" value="1"/>
</dbReference>
<keyword evidence="7" id="KW-0862">Zinc</keyword>
<feature type="compositionally biased region" description="Polar residues" evidence="8">
    <location>
        <begin position="554"/>
        <end position="566"/>
    </location>
</feature>
<dbReference type="AlphaFoldDB" id="E3K7G6"/>
<dbReference type="GeneID" id="10539480"/>
<evidence type="ECO:0000256" key="8">
    <source>
        <dbReference type="SAM" id="MobiDB-lite"/>
    </source>
</evidence>
<evidence type="ECO:0000256" key="5">
    <source>
        <dbReference type="ARBA" id="ARBA00022691"/>
    </source>
</evidence>
<dbReference type="Pfam" id="PF00856">
    <property type="entry name" value="SET"/>
    <property type="match status" value="1"/>
</dbReference>
<dbReference type="EMBL" id="DS178275">
    <property type="protein sequence ID" value="EFP80470.2"/>
    <property type="molecule type" value="Genomic_DNA"/>
</dbReference>
<feature type="compositionally biased region" description="Polar residues" evidence="8">
    <location>
        <begin position="1010"/>
        <end position="1022"/>
    </location>
</feature>
<dbReference type="KEGG" id="pgr:PGTG_06426"/>
<feature type="compositionally biased region" description="Pro residues" evidence="8">
    <location>
        <begin position="679"/>
        <end position="690"/>
    </location>
</feature>
<feature type="compositionally biased region" description="Basic and acidic residues" evidence="8">
    <location>
        <begin position="282"/>
        <end position="291"/>
    </location>
</feature>
<dbReference type="VEuPathDB" id="FungiDB:PGTG_06426"/>
<sequence>MCINLGRIRCDFLVFSWLLPQLRVPRTPYGHTQLNKATRTEVRGNRSHILSRNTELSLSYHHPPTANSLTFVSSDEVARPQVQPITHSDSALYTPATGSSRLEFGSLLRRHSNGASGEPARRSHILSRNTELSLASSSADYAFRFRIVHACHWVPSRLEFGRIAAFGSAMHGATNGNPVTNSTVNRSLIASRPSSSTVDRSLIASRPSSSTVNQSLIASRPSSSTKNPTSRSPPEVITINTDDEDEHIKITSAPKAKPRTSTKPTCGLDVSSWNVGTKSKPNGHDKLKDSSSRPILSSSTNCLNHVDQTQEPKSIQPHTSSSSTNHRDSCSSSQPDFAGISKSKQPNLHARELTKERSQHANLMNTAHSKGTLNSSKSNSHPTHVSKITEDAPQSTKQGESQHLSQARTTKHSNGQNDVINKLNFFSYLPSSGSGNSSMRKEQPSGSSASTSNLSKSGTNKSSKKQDSDTSWATSALKQSMVRPVHARQQEENAKRMELKRLQSRGSASAVGTESNRCTQPGSSVLTGSTTTHSIIRSSGSNVTSSTSSALAKGNNNTSSMCASNQGDNTFSQKILKAASTVPPNGINASSEAPHAPKKRKHMSPPQSKKLEERFVELSNADPMQPVPSASCPPPRKSISNVVPLEPGPQLKQNSSFGSNINNPTHTNVNPCVIHPVATLPPPKVTPRPRVPSNRRPLQGRERPDEFSTELQRAWILTNNPDLTTPLGHLIFSEEINANQMWENQEIPHIDVVVPDEVKAQMLQDSKAAALDEEGKLTGLDQSLAPPLEFVYTDRVVYRNNERPIPPTWQCQCEGDCSDDPNCECRIYQTKMVRQTAEALGVNLNESVTNFEGFAYVSNRKPRHSHFKKPDNGDLEARSVAGLFLDHSFPVFECHSKCGCGPNCINRTVGRGRREKLSIQKTLSRGWGVFADHPIPTGRLVTHYSGELITDAMSDERSRSKYDKIGRTYLFDLDPWWIETIDSNSLANEGLIVISETKQFSEAHKRLTSGGSLQNVTGPLFNSSSKAKKKQSKSQKPKETDIDGVYSVDAFLYGNVSRFINHSCSANTVIVPVYIEDSDPTRPIFAMFAKKNIKTGTEITTSYSDPNDEEYKRLETGQMNNENHALFMPCKCNAPNCKGIMFA</sequence>
<dbReference type="SMART" id="SM00317">
    <property type="entry name" value="SET"/>
    <property type="match status" value="1"/>
</dbReference>
<dbReference type="InterPro" id="IPR050973">
    <property type="entry name" value="H3K9_Histone-Lys_N-MTase"/>
</dbReference>
<keyword evidence="2" id="KW-0158">Chromosome</keyword>
<feature type="region of interest" description="Disordered" evidence="8">
    <location>
        <begin position="432"/>
        <end position="566"/>
    </location>
</feature>
<evidence type="ECO:0000256" key="4">
    <source>
        <dbReference type="ARBA" id="ARBA00022679"/>
    </source>
</evidence>
<feature type="compositionally biased region" description="Polar residues" evidence="8">
    <location>
        <begin position="271"/>
        <end position="280"/>
    </location>
</feature>
<evidence type="ECO:0000259" key="11">
    <source>
        <dbReference type="PROSITE" id="PS50868"/>
    </source>
</evidence>
<dbReference type="GO" id="GO:0005694">
    <property type="term" value="C:chromosome"/>
    <property type="evidence" value="ECO:0007669"/>
    <property type="project" value="UniProtKB-SubCell"/>
</dbReference>
<dbReference type="Pfam" id="PF05033">
    <property type="entry name" value="Pre-SET"/>
    <property type="match status" value="1"/>
</dbReference>
<reference key="1">
    <citation type="submission" date="2007-01" db="EMBL/GenBank/DDBJ databases">
        <title>The Genome Sequence of Puccinia graminis f. sp. tritici Strain CRL 75-36-700-3.</title>
        <authorList>
            <consortium name="The Broad Institute Genome Sequencing Platform"/>
            <person name="Birren B."/>
            <person name="Lander E."/>
            <person name="Galagan J."/>
            <person name="Nusbaum C."/>
            <person name="Devon K."/>
            <person name="Cuomo C."/>
            <person name="Jaffe D."/>
            <person name="Butler J."/>
            <person name="Alvarez P."/>
            <person name="Gnerre S."/>
            <person name="Grabherr M."/>
            <person name="Mauceli E."/>
            <person name="Brockman W."/>
            <person name="Young S."/>
            <person name="LaButti K."/>
            <person name="Sykes S."/>
            <person name="DeCaprio D."/>
            <person name="Crawford M."/>
            <person name="Koehrsen M."/>
            <person name="Engels R."/>
            <person name="Montgomery P."/>
            <person name="Pearson M."/>
            <person name="Howarth C."/>
            <person name="Larson L."/>
            <person name="White J."/>
            <person name="Zeng Q."/>
            <person name="Kodira C."/>
            <person name="Yandava C."/>
            <person name="Alvarado L."/>
            <person name="O'Leary S."/>
            <person name="Szabo L."/>
            <person name="Dean R."/>
            <person name="Schein J."/>
        </authorList>
    </citation>
    <scope>NUCLEOTIDE SEQUENCE</scope>
    <source>
        <strain>CRL 75-36-700-3</strain>
    </source>
</reference>
<feature type="compositionally biased region" description="Polar residues" evidence="8">
    <location>
        <begin position="190"/>
        <end position="199"/>
    </location>
</feature>
<dbReference type="PANTHER" id="PTHR46223">
    <property type="entry name" value="HISTONE-LYSINE N-METHYLTRANSFERASE SUV39H"/>
    <property type="match status" value="1"/>
</dbReference>
<dbReference type="GO" id="GO:0005634">
    <property type="term" value="C:nucleus"/>
    <property type="evidence" value="ECO:0007669"/>
    <property type="project" value="InterPro"/>
</dbReference>
<feature type="region of interest" description="Disordered" evidence="8">
    <location>
        <begin position="368"/>
        <end position="418"/>
    </location>
</feature>
<feature type="region of interest" description="Disordered" evidence="8">
    <location>
        <begin position="678"/>
        <end position="707"/>
    </location>
</feature>
<dbReference type="RefSeq" id="XP_003324889.2">
    <property type="nucleotide sequence ID" value="XM_003324841.2"/>
</dbReference>
<keyword evidence="4" id="KW-0808">Transferase</keyword>
<dbReference type="InterPro" id="IPR046341">
    <property type="entry name" value="SET_dom_sf"/>
</dbReference>
<dbReference type="SUPFAM" id="SSF82199">
    <property type="entry name" value="SET domain"/>
    <property type="match status" value="1"/>
</dbReference>
<dbReference type="InterPro" id="IPR007728">
    <property type="entry name" value="Pre-SET_dom"/>
</dbReference>
<dbReference type="InParanoid" id="E3K7G6"/>
<feature type="region of interest" description="Disordered" evidence="8">
    <location>
        <begin position="1010"/>
        <end position="1039"/>
    </location>
</feature>
<evidence type="ECO:0000256" key="1">
    <source>
        <dbReference type="ARBA" id="ARBA00004286"/>
    </source>
</evidence>
<dbReference type="PROSITE" id="PS50868">
    <property type="entry name" value="POST_SET"/>
    <property type="match status" value="1"/>
</dbReference>
<evidence type="ECO:0000256" key="2">
    <source>
        <dbReference type="ARBA" id="ARBA00022454"/>
    </source>
</evidence>
<feature type="domain" description="Pre-SET" evidence="10">
    <location>
        <begin position="809"/>
        <end position="912"/>
    </location>
</feature>
<feature type="compositionally biased region" description="Basic residues" evidence="8">
    <location>
        <begin position="1026"/>
        <end position="1035"/>
    </location>
</feature>
<evidence type="ECO:0000259" key="10">
    <source>
        <dbReference type="PROSITE" id="PS50867"/>
    </source>
</evidence>
<dbReference type="InterPro" id="IPR003616">
    <property type="entry name" value="Post-SET_dom"/>
</dbReference>
<feature type="compositionally biased region" description="Polar residues" evidence="8">
    <location>
        <begin position="206"/>
        <end position="232"/>
    </location>
</feature>
<organism evidence="12 13">
    <name type="scientific">Puccinia graminis f. sp. tritici (strain CRL 75-36-700-3 / race SCCL)</name>
    <name type="common">Black stem rust fungus</name>
    <dbReference type="NCBI Taxonomy" id="418459"/>
    <lineage>
        <taxon>Eukaryota</taxon>
        <taxon>Fungi</taxon>
        <taxon>Dikarya</taxon>
        <taxon>Basidiomycota</taxon>
        <taxon>Pucciniomycotina</taxon>
        <taxon>Pucciniomycetes</taxon>
        <taxon>Pucciniales</taxon>
        <taxon>Pucciniaceae</taxon>
        <taxon>Puccinia</taxon>
    </lineage>
</organism>
<protein>
    <submittedName>
        <fullName evidence="12">Uncharacterized protein</fullName>
    </submittedName>
</protein>
<feature type="compositionally biased region" description="Polar residues" evidence="8">
    <location>
        <begin position="292"/>
        <end position="335"/>
    </location>
</feature>
<keyword evidence="13" id="KW-1185">Reference proteome</keyword>
<evidence type="ECO:0000256" key="7">
    <source>
        <dbReference type="ARBA" id="ARBA00022833"/>
    </source>
</evidence>
<comment type="subcellular location">
    <subcellularLocation>
        <location evidence="1">Chromosome</location>
    </subcellularLocation>
</comment>
<name>E3K7G6_PUCGT</name>
<feature type="compositionally biased region" description="Polar residues" evidence="8">
    <location>
        <begin position="469"/>
        <end position="478"/>
    </location>
</feature>
<feature type="compositionally biased region" description="Polar residues" evidence="8">
    <location>
        <begin position="368"/>
        <end position="383"/>
    </location>
</feature>
<reference evidence="13" key="2">
    <citation type="journal article" date="2011" name="Proc. Natl. Acad. Sci. U.S.A.">
        <title>Obligate biotrophy features unraveled by the genomic analysis of rust fungi.</title>
        <authorList>
            <person name="Duplessis S."/>
            <person name="Cuomo C.A."/>
            <person name="Lin Y.-C."/>
            <person name="Aerts A."/>
            <person name="Tisserant E."/>
            <person name="Veneault-Fourrey C."/>
            <person name="Joly D.L."/>
            <person name="Hacquard S."/>
            <person name="Amselem J."/>
            <person name="Cantarel B.L."/>
            <person name="Chiu R."/>
            <person name="Coutinho P.M."/>
            <person name="Feau N."/>
            <person name="Field M."/>
            <person name="Frey P."/>
            <person name="Gelhaye E."/>
            <person name="Goldberg J."/>
            <person name="Grabherr M.G."/>
            <person name="Kodira C.D."/>
            <person name="Kohler A."/>
            <person name="Kuees U."/>
            <person name="Lindquist E.A."/>
            <person name="Lucas S.M."/>
            <person name="Mago R."/>
            <person name="Mauceli E."/>
            <person name="Morin E."/>
            <person name="Murat C."/>
            <person name="Pangilinan J.L."/>
            <person name="Park R."/>
            <person name="Pearson M."/>
            <person name="Quesneville H."/>
            <person name="Rouhier N."/>
            <person name="Sakthikumar S."/>
            <person name="Salamov A.A."/>
            <person name="Schmutz J."/>
            <person name="Selles B."/>
            <person name="Shapiro H."/>
            <person name="Tanguay P."/>
            <person name="Tuskan G.A."/>
            <person name="Henrissat B."/>
            <person name="Van de Peer Y."/>
            <person name="Rouze P."/>
            <person name="Ellis J.G."/>
            <person name="Dodds P.N."/>
            <person name="Schein J.E."/>
            <person name="Zhong S."/>
            <person name="Hamelin R.C."/>
            <person name="Grigoriev I.V."/>
            <person name="Szabo L.J."/>
            <person name="Martin F."/>
        </authorList>
    </citation>
    <scope>NUCLEOTIDE SEQUENCE [LARGE SCALE GENOMIC DNA]</scope>
    <source>
        <strain evidence="13">CRL 75-36-700-3 / race SCCL</strain>
    </source>
</reference>
<evidence type="ECO:0000259" key="9">
    <source>
        <dbReference type="PROSITE" id="PS50280"/>
    </source>
</evidence>
<dbReference type="PROSITE" id="PS50280">
    <property type="entry name" value="SET"/>
    <property type="match status" value="1"/>
</dbReference>
<feature type="compositionally biased region" description="Polar residues" evidence="8">
    <location>
        <begin position="444"/>
        <end position="461"/>
    </location>
</feature>
<evidence type="ECO:0000256" key="6">
    <source>
        <dbReference type="ARBA" id="ARBA00022723"/>
    </source>
</evidence>
<dbReference type="GO" id="GO:0008270">
    <property type="term" value="F:zinc ion binding"/>
    <property type="evidence" value="ECO:0007669"/>
    <property type="project" value="InterPro"/>
</dbReference>
<dbReference type="HOGENOM" id="CLU_309967_0_0_1"/>
<feature type="region of interest" description="Disordered" evidence="8">
    <location>
        <begin position="190"/>
        <end position="347"/>
    </location>
</feature>
<dbReference type="GO" id="GO:0042054">
    <property type="term" value="F:histone methyltransferase activity"/>
    <property type="evidence" value="ECO:0000318"/>
    <property type="project" value="GO_Central"/>
</dbReference>
<proteinExistence type="predicted"/>
<feature type="compositionally biased region" description="Polar residues" evidence="8">
    <location>
        <begin position="504"/>
        <end position="533"/>
    </location>
</feature>
<dbReference type="Gene3D" id="2.170.270.10">
    <property type="entry name" value="SET domain"/>
    <property type="match status" value="1"/>
</dbReference>
<evidence type="ECO:0000313" key="12">
    <source>
        <dbReference type="EMBL" id="EFP80470.2"/>
    </source>
</evidence>
<keyword evidence="6" id="KW-0479">Metal-binding</keyword>
<keyword evidence="5" id="KW-0949">S-adenosyl-L-methionine</keyword>
<dbReference type="GO" id="GO:0032259">
    <property type="term" value="P:methylation"/>
    <property type="evidence" value="ECO:0007669"/>
    <property type="project" value="UniProtKB-KW"/>
</dbReference>
<feature type="compositionally biased region" description="Low complexity" evidence="8">
    <location>
        <begin position="534"/>
        <end position="549"/>
    </location>
</feature>
<dbReference type="Proteomes" id="UP000008783">
    <property type="component" value="Unassembled WGS sequence"/>
</dbReference>
<feature type="domain" description="Post-SET" evidence="11">
    <location>
        <begin position="1126"/>
        <end position="1142"/>
    </location>
</feature>
<dbReference type="PROSITE" id="PS50867">
    <property type="entry name" value="PRE_SET"/>
    <property type="match status" value="1"/>
</dbReference>
<feature type="region of interest" description="Disordered" evidence="8">
    <location>
        <begin position="581"/>
        <end position="607"/>
    </location>
</feature>
<dbReference type="InterPro" id="IPR001214">
    <property type="entry name" value="SET_dom"/>
</dbReference>
<accession>E3K7G6</accession>
<feature type="domain" description="SET" evidence="9">
    <location>
        <begin position="915"/>
        <end position="1104"/>
    </location>
</feature>
<feature type="compositionally biased region" description="Basic and acidic residues" evidence="8">
    <location>
        <begin position="488"/>
        <end position="501"/>
    </location>
</feature>